<feature type="binding site" evidence="2">
    <location>
        <position position="347"/>
    </location>
    <ligand>
        <name>Mn(2+)</name>
        <dbReference type="ChEBI" id="CHEBI:29035"/>
        <label>2</label>
    </ligand>
</feature>
<dbReference type="InterPro" id="IPR001667">
    <property type="entry name" value="DDH_dom"/>
</dbReference>
<comment type="function">
    <text evidence="1">Has phosphodiesterase (PDE) activity against cyclic-di-AMP (c-di-AMP).</text>
</comment>
<dbReference type="Pfam" id="PF24898">
    <property type="entry name" value="GGDEF_GdpP"/>
    <property type="match status" value="1"/>
</dbReference>
<feature type="binding site" evidence="2">
    <location>
        <position position="417"/>
    </location>
    <ligand>
        <name>Mn(2+)</name>
        <dbReference type="ChEBI" id="CHEBI:29035"/>
        <label>2</label>
    </ligand>
</feature>
<dbReference type="InterPro" id="IPR000160">
    <property type="entry name" value="GGDEF_dom"/>
</dbReference>
<dbReference type="PANTHER" id="PTHR47618:SF2">
    <property type="entry name" value="CYCLIC-DI-AMP PHOSPHODIESTERASE GDPP"/>
    <property type="match status" value="1"/>
</dbReference>
<comment type="cofactor">
    <cofactor evidence="2">
        <name>Mn(2+)</name>
        <dbReference type="ChEBI" id="CHEBI:29035"/>
    </cofactor>
    <text evidence="2">For phosphodiesterase activity, probably binds 2 Mn(2+) per subunit.</text>
</comment>
<dbReference type="InterPro" id="IPR014528">
    <property type="entry name" value="GdpP/PdeA"/>
</dbReference>
<dbReference type="GO" id="GO:0106409">
    <property type="term" value="F:cyclic-di-AMP phosphodiesterase activity"/>
    <property type="evidence" value="ECO:0007669"/>
    <property type="project" value="RHEA"/>
</dbReference>
<evidence type="ECO:0000256" key="2">
    <source>
        <dbReference type="PIRSR" id="PIRSR026583-50"/>
    </source>
</evidence>
<protein>
    <recommendedName>
        <fullName evidence="1">Cyclic-di-AMP phosphodiesterase</fullName>
        <ecNumber evidence="1">3.1.4.-</ecNumber>
    </recommendedName>
</protein>
<sequence>MKKFQKWRKILIGTEVFSFLLIVIFLFFSKFWGALGLFAFQVVYTLLFLSFWQAIKHKGIQMDVEISRVLGKDAKYALNFGDVGIITYNNEYVCTWCSDYFKEHDIDLLNKKLTSWIENMRSLFEDEADSIIGVSNNQVYEIEKRPDSQILYVRNITEITNLKKELSLRETVVGILTLDNYSEYQSYENEEMLNEINANLRGALISWTKQYGMFLRKLRGDRFLVILNKTILDDIRKNNFSILQTIKDKADRMDVSITLSMVFAYGTQNFLELDTMLNDLLEIVDSRGGDQAAIKKYGSPAEFIGGSSEKTSARSKVRVRIMAESIEDLMKDSGKVFVLGHVNTDYDCMGSALAISAWAKSLHHEPYIVLKDVPRDHQLQETMDHYNKALVERHNIVTEEEALRLFNPQKDLLIMTDHGNPSISSGRELLALQGRKVVVIDHHRRSEDFVDSPVIAYVESSASSVAELVSELLSASSSTIPIYEAEATLMYLGLLVDTNRFKSHTSERTFQAAATLASWGANTADAEKELLEDYDSFAQKNEIISQAKVFMHKFLIAVTDQPVSRTLLAQTSEALLKIKGCQAAFTIGVNEVNKASAISARSDGSYNVQKIMEKLGGGGHFAAAAYETEDLNVYQLEDRLKQALKEEEEKES</sequence>
<keyword evidence="3" id="KW-1133">Transmembrane helix</keyword>
<dbReference type="GO" id="GO:0046872">
    <property type="term" value="F:metal ion binding"/>
    <property type="evidence" value="ECO:0007669"/>
    <property type="project" value="UniProtKB-KW"/>
</dbReference>
<name>A0A1U7NJ96_9FIRM</name>
<dbReference type="Pfam" id="PF02272">
    <property type="entry name" value="DHHA1"/>
    <property type="match status" value="1"/>
</dbReference>
<evidence type="ECO:0000256" key="3">
    <source>
        <dbReference type="SAM" id="Phobius"/>
    </source>
</evidence>
<proteinExistence type="inferred from homology"/>
<comment type="caution">
    <text evidence="5">The sequence shown here is derived from an EMBL/GenBank/DDBJ whole genome shotgun (WGS) entry which is preliminary data.</text>
</comment>
<dbReference type="PROSITE" id="PS50887">
    <property type="entry name" value="GGDEF"/>
    <property type="match status" value="1"/>
</dbReference>
<comment type="similarity">
    <text evidence="1">Belongs to the GdpP/PdeA phosphodiesterase family.</text>
</comment>
<dbReference type="OrthoDB" id="9759476at2"/>
<feature type="binding site" evidence="2">
    <location>
        <position position="345"/>
    </location>
    <ligand>
        <name>Mn(2+)</name>
        <dbReference type="ChEBI" id="CHEBI:29035"/>
        <label>1</label>
    </ligand>
</feature>
<dbReference type="Gene3D" id="3.10.310.30">
    <property type="match status" value="1"/>
</dbReference>
<keyword evidence="1" id="KW-0378">Hydrolase</keyword>
<feature type="domain" description="GGDEF" evidence="4">
    <location>
        <begin position="169"/>
        <end position="297"/>
    </location>
</feature>
<dbReference type="Gene3D" id="3.90.1640.10">
    <property type="entry name" value="inorganic pyrophosphatase (n-terminal core)"/>
    <property type="match status" value="1"/>
</dbReference>
<dbReference type="GeneID" id="82201701"/>
<feature type="binding site" evidence="2">
    <location>
        <position position="341"/>
    </location>
    <ligand>
        <name>Mn(2+)</name>
        <dbReference type="ChEBI" id="CHEBI:29035"/>
        <label>1</label>
    </ligand>
</feature>
<dbReference type="InterPro" id="IPR051319">
    <property type="entry name" value="Oligoribo/pAp-PDE_c-di-AMP_PDE"/>
</dbReference>
<keyword evidence="1 3" id="KW-0472">Membrane</keyword>
<dbReference type="Pfam" id="PF01368">
    <property type="entry name" value="DHH"/>
    <property type="match status" value="1"/>
</dbReference>
<dbReference type="GO" id="GO:0003676">
    <property type="term" value="F:nucleic acid binding"/>
    <property type="evidence" value="ECO:0007669"/>
    <property type="project" value="UniProtKB-UniRule"/>
</dbReference>
<feature type="transmembrane region" description="Helical" evidence="3">
    <location>
        <begin position="34"/>
        <end position="52"/>
    </location>
</feature>
<dbReference type="PANTHER" id="PTHR47618">
    <property type="entry name" value="BIFUNCTIONAL OLIGORIBONUCLEASE AND PAP PHOSPHATASE NRNA"/>
    <property type="match status" value="1"/>
</dbReference>
<feature type="transmembrane region" description="Helical" evidence="3">
    <location>
        <begin position="7"/>
        <end position="28"/>
    </location>
</feature>
<dbReference type="Gene3D" id="3.30.450.20">
    <property type="entry name" value="PAS domain"/>
    <property type="match status" value="1"/>
</dbReference>
<keyword evidence="1" id="KW-1003">Cell membrane</keyword>
<dbReference type="GO" id="GO:0016787">
    <property type="term" value="F:hydrolase activity"/>
    <property type="evidence" value="ECO:0007669"/>
    <property type="project" value="UniProtKB-UniRule"/>
</dbReference>
<feature type="binding site" evidence="2">
    <location>
        <position position="442"/>
    </location>
    <ligand>
        <name>Mn(2+)</name>
        <dbReference type="ChEBI" id="CHEBI:29035"/>
        <label>2</label>
    </ligand>
</feature>
<keyword evidence="2" id="KW-0479">Metal-binding</keyword>
<dbReference type="InterPro" id="IPR003156">
    <property type="entry name" value="DHHA1_dom"/>
</dbReference>
<evidence type="ECO:0000259" key="4">
    <source>
        <dbReference type="PROSITE" id="PS50887"/>
    </source>
</evidence>
<dbReference type="RefSeq" id="WP_075817372.1">
    <property type="nucleotide sequence ID" value="NZ_CAJUTZ010000057.1"/>
</dbReference>
<feature type="binding site" evidence="2">
    <location>
        <position position="497"/>
    </location>
    <ligand>
        <name>Mn(2+)</name>
        <dbReference type="ChEBI" id="CHEBI:29035"/>
        <label>2</label>
    </ligand>
</feature>
<feature type="binding site" evidence="2">
    <location>
        <position position="417"/>
    </location>
    <ligand>
        <name>Mn(2+)</name>
        <dbReference type="ChEBI" id="CHEBI:29035"/>
        <label>1</label>
    </ligand>
</feature>
<dbReference type="EC" id="3.1.4.-" evidence="1"/>
<dbReference type="InterPro" id="IPR038763">
    <property type="entry name" value="DHH_sf"/>
</dbReference>
<evidence type="ECO:0000256" key="1">
    <source>
        <dbReference type="PIRNR" id="PIRNR026583"/>
    </source>
</evidence>
<evidence type="ECO:0000313" key="5">
    <source>
        <dbReference type="EMBL" id="OLU43209.1"/>
    </source>
</evidence>
<dbReference type="SUPFAM" id="SSF64182">
    <property type="entry name" value="DHH phosphoesterases"/>
    <property type="match status" value="1"/>
</dbReference>
<organism evidence="5 6">
    <name type="scientific">Ileibacterium valens</name>
    <dbReference type="NCBI Taxonomy" id="1862668"/>
    <lineage>
        <taxon>Bacteria</taxon>
        <taxon>Bacillati</taxon>
        <taxon>Bacillota</taxon>
        <taxon>Erysipelotrichia</taxon>
        <taxon>Erysipelotrichales</taxon>
        <taxon>Erysipelotrichaceae</taxon>
        <taxon>Ileibacterium</taxon>
    </lineage>
</organism>
<dbReference type="PIRSF" id="PIRSF026583">
    <property type="entry name" value="YybT"/>
    <property type="match status" value="1"/>
</dbReference>
<reference evidence="5 6" key="1">
    <citation type="submission" date="2016-11" db="EMBL/GenBank/DDBJ databases">
        <title>Description of two novel members of the family Erysipelotrichaceae: Ileibacterium lipovorans gen. nov., sp. nov. and Dubosiella newyorkensis, gen. nov., sp. nov.</title>
        <authorList>
            <person name="Cox L.M."/>
            <person name="Sohn J."/>
            <person name="Tyrrell K.L."/>
            <person name="Citron D.M."/>
            <person name="Lawson P.A."/>
            <person name="Patel N.B."/>
            <person name="Iizumi T."/>
            <person name="Perez-Perez G.I."/>
            <person name="Goldstein E.J."/>
            <person name="Blaser M.J."/>
        </authorList>
    </citation>
    <scope>NUCLEOTIDE SEQUENCE [LARGE SCALE GENOMIC DNA]</scope>
    <source>
        <strain evidence="5 6">NYU-BL-A3</strain>
    </source>
</reference>
<dbReference type="GO" id="GO:0005886">
    <property type="term" value="C:plasma membrane"/>
    <property type="evidence" value="ECO:0007669"/>
    <property type="project" value="UniProtKB-SubCell"/>
</dbReference>
<comment type="subcellular location">
    <subcellularLocation>
        <location evidence="1">Cell membrane</location>
    </subcellularLocation>
</comment>
<keyword evidence="3" id="KW-0812">Transmembrane</keyword>
<dbReference type="EMBL" id="MPJW01000018">
    <property type="protein sequence ID" value="OLU43209.1"/>
    <property type="molecule type" value="Genomic_DNA"/>
</dbReference>
<keyword evidence="2" id="KW-0464">Manganese</keyword>
<keyword evidence="6" id="KW-1185">Reference proteome</keyword>
<accession>A0A1U7NJ96</accession>
<gene>
    <name evidence="5" type="ORF">BO222_00360</name>
</gene>
<dbReference type="Proteomes" id="UP000186341">
    <property type="component" value="Unassembled WGS sequence"/>
</dbReference>
<evidence type="ECO:0000313" key="6">
    <source>
        <dbReference type="Proteomes" id="UP000186341"/>
    </source>
</evidence>
<dbReference type="AlphaFoldDB" id="A0A1U7NJ96"/>
<comment type="catalytic activity">
    <reaction evidence="1">
        <text>3',3'-c-di-AMP + H2O = 5'-O-phosphonoadenylyl-(3'-&gt;5')-adenosine + H(+)</text>
        <dbReference type="Rhea" id="RHEA:54420"/>
        <dbReference type="ChEBI" id="CHEBI:15377"/>
        <dbReference type="ChEBI" id="CHEBI:15378"/>
        <dbReference type="ChEBI" id="CHEBI:71500"/>
        <dbReference type="ChEBI" id="CHEBI:138171"/>
    </reaction>
</comment>